<organism evidence="1 2">
    <name type="scientific">Chryseobacterium indoltheticum</name>
    <dbReference type="NCBI Taxonomy" id="254"/>
    <lineage>
        <taxon>Bacteria</taxon>
        <taxon>Pseudomonadati</taxon>
        <taxon>Bacteroidota</taxon>
        <taxon>Flavobacteriia</taxon>
        <taxon>Flavobacteriales</taxon>
        <taxon>Weeksellaceae</taxon>
        <taxon>Chryseobacterium group</taxon>
        <taxon>Chryseobacterium</taxon>
    </lineage>
</organism>
<proteinExistence type="predicted"/>
<dbReference type="Proteomes" id="UP000254282">
    <property type="component" value="Unassembled WGS sequence"/>
</dbReference>
<evidence type="ECO:0000313" key="1">
    <source>
        <dbReference type="EMBL" id="SUX46437.1"/>
    </source>
</evidence>
<reference evidence="1 2" key="1">
    <citation type="submission" date="2018-06" db="EMBL/GenBank/DDBJ databases">
        <authorList>
            <consortium name="Pathogen Informatics"/>
            <person name="Doyle S."/>
        </authorList>
    </citation>
    <scope>NUCLEOTIDE SEQUENCE [LARGE SCALE GENOMIC DNA]</scope>
    <source>
        <strain evidence="1 2">NCTC13532</strain>
    </source>
</reference>
<dbReference type="AlphaFoldDB" id="A0A381FIT4"/>
<name>A0A381FIT4_9FLAO</name>
<accession>A0A381FIT4</accession>
<gene>
    <name evidence="1" type="ORF">NCTC13532_01973</name>
</gene>
<dbReference type="EMBL" id="UFVR01000004">
    <property type="protein sequence ID" value="SUX46437.1"/>
    <property type="molecule type" value="Genomic_DNA"/>
</dbReference>
<evidence type="ECO:0000313" key="2">
    <source>
        <dbReference type="Proteomes" id="UP000254282"/>
    </source>
</evidence>
<sequence length="45" mass="5231">MPEASMQNKLDSYEVTNVVLFSKKVIKRFYSTYFSLCNTEGSNFL</sequence>
<protein>
    <submittedName>
        <fullName evidence="1">Uncharacterized protein</fullName>
    </submittedName>
</protein>